<evidence type="ECO:0000256" key="1">
    <source>
        <dbReference type="SAM" id="MobiDB-lite"/>
    </source>
</evidence>
<sequence>MQIDVQKPLTGASSSRSADKNDSTGYQSDIDFFGAALSADPASASRSRQAGLPNLLEQASVQLDLSKKRMSKGLQALSKGNNEKLMLDYPRMLSNTVLTTQVLVKGLGSTVQLVEKISNLQ</sequence>
<feature type="region of interest" description="Disordered" evidence="1">
    <location>
        <begin position="1"/>
        <end position="24"/>
    </location>
</feature>
<evidence type="ECO:0000313" key="3">
    <source>
        <dbReference type="Proteomes" id="UP000277179"/>
    </source>
</evidence>
<dbReference type="EMBL" id="RBRL01000079">
    <property type="protein sequence ID" value="RMQ91449.1"/>
    <property type="molecule type" value="Genomic_DNA"/>
</dbReference>
<protein>
    <submittedName>
        <fullName evidence="2">Uncharacterized protein</fullName>
    </submittedName>
</protein>
<proteinExistence type="predicted"/>
<dbReference type="Proteomes" id="UP000277179">
    <property type="component" value="Unassembled WGS sequence"/>
</dbReference>
<name>A0A3M4QLY4_9PSED</name>
<gene>
    <name evidence="2" type="ORF">ALP97_04309</name>
</gene>
<accession>A0A3M4QLY4</accession>
<reference evidence="2 3" key="1">
    <citation type="submission" date="2018-08" db="EMBL/GenBank/DDBJ databases">
        <title>Recombination of ecologically and evolutionarily significant loci maintains genetic cohesion in the Pseudomonas syringae species complex.</title>
        <authorList>
            <person name="Dillon M."/>
            <person name="Thakur S."/>
            <person name="Almeida R.N.D."/>
            <person name="Weir B.S."/>
            <person name="Guttman D.S."/>
        </authorList>
    </citation>
    <scope>NUCLEOTIDE SEQUENCE [LARGE SCALE GENOMIC DNA]</scope>
    <source>
        <strain evidence="2 3">ICMP 11288</strain>
    </source>
</reference>
<comment type="caution">
    <text evidence="2">The sequence shown here is derived from an EMBL/GenBank/DDBJ whole genome shotgun (WGS) entry which is preliminary data.</text>
</comment>
<evidence type="ECO:0000313" key="2">
    <source>
        <dbReference type="EMBL" id="RMQ91449.1"/>
    </source>
</evidence>
<organism evidence="2 3">
    <name type="scientific">Pseudomonas salomonii</name>
    <dbReference type="NCBI Taxonomy" id="191391"/>
    <lineage>
        <taxon>Bacteria</taxon>
        <taxon>Pseudomonadati</taxon>
        <taxon>Pseudomonadota</taxon>
        <taxon>Gammaproteobacteria</taxon>
        <taxon>Pseudomonadales</taxon>
        <taxon>Pseudomonadaceae</taxon>
        <taxon>Pseudomonas</taxon>
    </lineage>
</organism>
<dbReference type="AlphaFoldDB" id="A0A3M4QLY4"/>